<dbReference type="Pfam" id="PF21192">
    <property type="entry name" value="OB_NMD3"/>
    <property type="match status" value="1"/>
</dbReference>
<comment type="caution">
    <text evidence="11">The sequence shown here is derived from an EMBL/GenBank/DDBJ whole genome shotgun (WGS) entry which is preliminary data.</text>
</comment>
<dbReference type="GO" id="GO:0015031">
    <property type="term" value="P:protein transport"/>
    <property type="evidence" value="ECO:0007669"/>
    <property type="project" value="UniProtKB-KW"/>
</dbReference>
<evidence type="ECO:0000313" key="11">
    <source>
        <dbReference type="EMBL" id="KAA6389141.1"/>
    </source>
</evidence>
<evidence type="ECO:0000256" key="7">
    <source>
        <dbReference type="RuleBase" id="RU364108"/>
    </source>
</evidence>
<dbReference type="OrthoDB" id="203821at2759"/>
<dbReference type="PANTHER" id="PTHR12746:SF2">
    <property type="entry name" value="60S RIBOSOMAL EXPORT PROTEIN NMD3"/>
    <property type="match status" value="1"/>
</dbReference>
<evidence type="ECO:0000313" key="12">
    <source>
        <dbReference type="Proteomes" id="UP000324800"/>
    </source>
</evidence>
<feature type="compositionally biased region" description="Basic and acidic residues" evidence="8">
    <location>
        <begin position="468"/>
        <end position="483"/>
    </location>
</feature>
<dbReference type="Pfam" id="PF04981">
    <property type="entry name" value="NMD3"/>
    <property type="match status" value="1"/>
</dbReference>
<keyword evidence="6 7" id="KW-0539">Nucleus</keyword>
<evidence type="ECO:0000256" key="6">
    <source>
        <dbReference type="ARBA" id="ARBA00023242"/>
    </source>
</evidence>
<dbReference type="InterPro" id="IPR039768">
    <property type="entry name" value="Nmd3"/>
</dbReference>
<dbReference type="EMBL" id="SNRW01003701">
    <property type="protein sequence ID" value="KAA6389141.1"/>
    <property type="molecule type" value="Genomic_DNA"/>
</dbReference>
<dbReference type="InterPro" id="IPR007064">
    <property type="entry name" value="Nmd3_N"/>
</dbReference>
<gene>
    <name evidence="11" type="ORF">EZS28_015331</name>
</gene>
<name>A0A5J4W2J9_9EUKA</name>
<feature type="domain" description="Nmd3 N-terminal" evidence="9">
    <location>
        <begin position="14"/>
        <end position="241"/>
    </location>
</feature>
<evidence type="ECO:0000256" key="2">
    <source>
        <dbReference type="ARBA" id="ARBA00017035"/>
    </source>
</evidence>
<comment type="function">
    <text evidence="7">Acts as an adapter for the XPO1/CRM1-mediated export of the 60S ribosomal subunit.</text>
</comment>
<evidence type="ECO:0000256" key="1">
    <source>
        <dbReference type="ARBA" id="ARBA00009794"/>
    </source>
</evidence>
<evidence type="ECO:0000256" key="8">
    <source>
        <dbReference type="SAM" id="MobiDB-lite"/>
    </source>
</evidence>
<dbReference type="PANTHER" id="PTHR12746">
    <property type="entry name" value="NONSENSE-MEDIATED MRNA DECAY PROTEIN 3"/>
    <property type="match status" value="1"/>
</dbReference>
<evidence type="ECO:0000259" key="9">
    <source>
        <dbReference type="Pfam" id="PF04981"/>
    </source>
</evidence>
<evidence type="ECO:0000256" key="5">
    <source>
        <dbReference type="ARBA" id="ARBA00022927"/>
    </source>
</evidence>
<feature type="region of interest" description="Disordered" evidence="8">
    <location>
        <begin position="468"/>
        <end position="496"/>
    </location>
</feature>
<proteinExistence type="inferred from homology"/>
<feature type="compositionally biased region" description="Acidic residues" evidence="8">
    <location>
        <begin position="484"/>
        <end position="496"/>
    </location>
</feature>
<evidence type="ECO:0000259" key="10">
    <source>
        <dbReference type="Pfam" id="PF21192"/>
    </source>
</evidence>
<feature type="domain" description="60S ribosomal export protein NMD3 OB-fold" evidence="10">
    <location>
        <begin position="303"/>
        <end position="393"/>
    </location>
</feature>
<dbReference type="AlphaFoldDB" id="A0A5J4W2J9"/>
<dbReference type="GO" id="GO:0005634">
    <property type="term" value="C:nucleus"/>
    <property type="evidence" value="ECO:0007669"/>
    <property type="project" value="UniProtKB-SubCell"/>
</dbReference>
<comment type="similarity">
    <text evidence="1 7">Belongs to the NMD3 family.</text>
</comment>
<evidence type="ECO:0000256" key="4">
    <source>
        <dbReference type="ARBA" id="ARBA00022490"/>
    </source>
</evidence>
<dbReference type="GO" id="GO:0043023">
    <property type="term" value="F:ribosomal large subunit binding"/>
    <property type="evidence" value="ECO:0007669"/>
    <property type="project" value="InterPro"/>
</dbReference>
<dbReference type="GO" id="GO:0005737">
    <property type="term" value="C:cytoplasm"/>
    <property type="evidence" value="ECO:0007669"/>
    <property type="project" value="UniProtKB-SubCell"/>
</dbReference>
<accession>A0A5J4W2J9</accession>
<keyword evidence="5 7" id="KW-0653">Protein transport</keyword>
<organism evidence="11 12">
    <name type="scientific">Streblomastix strix</name>
    <dbReference type="NCBI Taxonomy" id="222440"/>
    <lineage>
        <taxon>Eukaryota</taxon>
        <taxon>Metamonada</taxon>
        <taxon>Preaxostyla</taxon>
        <taxon>Oxymonadida</taxon>
        <taxon>Streblomastigidae</taxon>
        <taxon>Streblomastix</taxon>
    </lineage>
</organism>
<comment type="subcellular location">
    <subcellularLocation>
        <location evidence="7">Cytoplasm</location>
    </subcellularLocation>
    <subcellularLocation>
        <location evidence="7">Nucleus</location>
    </subcellularLocation>
</comment>
<dbReference type="Proteomes" id="UP000324800">
    <property type="component" value="Unassembled WGS sequence"/>
</dbReference>
<evidence type="ECO:0000256" key="3">
    <source>
        <dbReference type="ARBA" id="ARBA00022448"/>
    </source>
</evidence>
<reference evidence="11 12" key="1">
    <citation type="submission" date="2019-03" db="EMBL/GenBank/DDBJ databases">
        <title>Single cell metagenomics reveals metabolic interactions within the superorganism composed of flagellate Streblomastix strix and complex community of Bacteroidetes bacteria on its surface.</title>
        <authorList>
            <person name="Treitli S.C."/>
            <person name="Kolisko M."/>
            <person name="Husnik F."/>
            <person name="Keeling P."/>
            <person name="Hampl V."/>
        </authorList>
    </citation>
    <scope>NUCLEOTIDE SEQUENCE [LARGE SCALE GENOMIC DNA]</scope>
    <source>
        <strain evidence="11">ST1C</strain>
    </source>
</reference>
<dbReference type="InterPro" id="IPR048898">
    <property type="entry name" value="OB_NMD3"/>
</dbReference>
<keyword evidence="3 7" id="KW-0813">Transport</keyword>
<dbReference type="GO" id="GO:0000055">
    <property type="term" value="P:ribosomal large subunit export from nucleus"/>
    <property type="evidence" value="ECO:0007669"/>
    <property type="project" value="TreeGrafter"/>
</dbReference>
<keyword evidence="4 7" id="KW-0963">Cytoplasm</keyword>
<protein>
    <recommendedName>
        <fullName evidence="2 7">60S ribosomal export protein NMD3</fullName>
    </recommendedName>
</protein>
<sequence>MHFEPDLTIGTVLCCDCGTPIKPNPSNKCANCLRAQVDITQSISRQNLIMFCHSCERYLQPPKNWISCSLESPQLLSICLKTLKGLNKVRLAEAKFVWTEPHSKRIIVRLTVQKEISGAVLQQEFDVVYVVKNQQCDLCTRSMTNEPWQAIVQIRQRVDHKRTFLFLEQQILKHKQHLHTLKIKSMADGLDFYFSQQSHSLRLSQFVEDLVPTQVERSERLVSTDAHSNTANKKHTTVVNIAPVCRDDLIFLSEPLARNQICLVHKITKDFHLVDPMQMRCATCPQINYWKNPFQVIASTSLLSEFMVVNVESTGKLVGKFEHARVELYYTRGNLSVGEGGQQQSIQTRTHLGHLLKYGDTVLGYDLRTLQIDDEVSQLIKKRQIDDVIIVRKSYPLTAERVRRRRFWHLKRFDNVEDDDAEQRRDALIRKNKDEEMFTRLLEEDKDLRTGITIFKNKDIDPMELEAEKQGSKVKEEVKGDMEKDNEEQVEEDNIEDDEMLKLEELVDELEISFSGPGQEIADTPQFS</sequence>